<dbReference type="GO" id="GO:0016020">
    <property type="term" value="C:membrane"/>
    <property type="evidence" value="ECO:0007669"/>
    <property type="project" value="UniProtKB-SubCell"/>
</dbReference>
<evidence type="ECO:0000256" key="7">
    <source>
        <dbReference type="ARBA" id="ARBA00022801"/>
    </source>
</evidence>
<evidence type="ECO:0000256" key="9">
    <source>
        <dbReference type="ARBA" id="ARBA00022989"/>
    </source>
</evidence>
<feature type="domain" description="Peptidase M50" evidence="12">
    <location>
        <begin position="39"/>
        <end position="217"/>
    </location>
</feature>
<evidence type="ECO:0000256" key="6">
    <source>
        <dbReference type="ARBA" id="ARBA00022692"/>
    </source>
</evidence>
<reference evidence="13" key="1">
    <citation type="submission" date="2018-06" db="EMBL/GenBank/DDBJ databases">
        <authorList>
            <person name="Zhirakovskaya E."/>
        </authorList>
    </citation>
    <scope>NUCLEOTIDE SEQUENCE</scope>
</reference>
<keyword evidence="7" id="KW-0378">Hydrolase</keyword>
<dbReference type="PANTHER" id="PTHR31412:SF0">
    <property type="entry name" value="ZINC METALLOPROTEASE EGY1, CHLOROPLASTIC-RELATED"/>
    <property type="match status" value="1"/>
</dbReference>
<evidence type="ECO:0000259" key="12">
    <source>
        <dbReference type="Pfam" id="PF02163"/>
    </source>
</evidence>
<evidence type="ECO:0000256" key="4">
    <source>
        <dbReference type="ARBA" id="ARBA00022640"/>
    </source>
</evidence>
<keyword evidence="6 11" id="KW-0812">Transmembrane</keyword>
<comment type="subcellular location">
    <subcellularLocation>
        <location evidence="1">Membrane</location>
        <topology evidence="1">Multi-pass membrane protein</topology>
    </subcellularLocation>
    <subcellularLocation>
        <location evidence="2">Plastid</location>
        <location evidence="2">Chloroplast</location>
    </subcellularLocation>
</comment>
<accession>A0A3B0VYM8</accession>
<dbReference type="PANTHER" id="PTHR31412">
    <property type="entry name" value="ZINC METALLOPROTEASE EGY1"/>
    <property type="match status" value="1"/>
</dbReference>
<evidence type="ECO:0000256" key="2">
    <source>
        <dbReference type="ARBA" id="ARBA00004229"/>
    </source>
</evidence>
<keyword evidence="3" id="KW-0150">Chloroplast</keyword>
<proteinExistence type="predicted"/>
<keyword evidence="5" id="KW-0645">Protease</keyword>
<dbReference type="Pfam" id="PF02163">
    <property type="entry name" value="Peptidase_M50"/>
    <property type="match status" value="1"/>
</dbReference>
<dbReference type="GO" id="GO:0006508">
    <property type="term" value="P:proteolysis"/>
    <property type="evidence" value="ECO:0007669"/>
    <property type="project" value="UniProtKB-KW"/>
</dbReference>
<feature type="transmembrane region" description="Helical" evidence="11">
    <location>
        <begin position="34"/>
        <end position="52"/>
    </location>
</feature>
<dbReference type="GO" id="GO:0008233">
    <property type="term" value="F:peptidase activity"/>
    <property type="evidence" value="ECO:0007669"/>
    <property type="project" value="UniProtKB-KW"/>
</dbReference>
<dbReference type="InterPro" id="IPR044838">
    <property type="entry name" value="EGY1-like"/>
</dbReference>
<evidence type="ECO:0000256" key="10">
    <source>
        <dbReference type="ARBA" id="ARBA00023136"/>
    </source>
</evidence>
<dbReference type="EMBL" id="UOEZ01000053">
    <property type="protein sequence ID" value="VAW37386.1"/>
    <property type="molecule type" value="Genomic_DNA"/>
</dbReference>
<dbReference type="CDD" id="cd06160">
    <property type="entry name" value="S2P-M50_like_2"/>
    <property type="match status" value="1"/>
</dbReference>
<feature type="transmembrane region" description="Helical" evidence="11">
    <location>
        <begin position="204"/>
        <end position="232"/>
    </location>
</feature>
<protein>
    <recommendedName>
        <fullName evidence="12">Peptidase M50 domain-containing protein</fullName>
    </recommendedName>
</protein>
<feature type="transmembrane region" description="Helical" evidence="11">
    <location>
        <begin position="162"/>
        <end position="184"/>
    </location>
</feature>
<evidence type="ECO:0000256" key="1">
    <source>
        <dbReference type="ARBA" id="ARBA00004141"/>
    </source>
</evidence>
<keyword evidence="9 11" id="KW-1133">Transmembrane helix</keyword>
<evidence type="ECO:0000256" key="8">
    <source>
        <dbReference type="ARBA" id="ARBA00022946"/>
    </source>
</evidence>
<dbReference type="InterPro" id="IPR008915">
    <property type="entry name" value="Peptidase_M50"/>
</dbReference>
<keyword evidence="8" id="KW-0809">Transit peptide</keyword>
<evidence type="ECO:0000256" key="3">
    <source>
        <dbReference type="ARBA" id="ARBA00022528"/>
    </source>
</evidence>
<evidence type="ECO:0000256" key="11">
    <source>
        <dbReference type="SAM" id="Phobius"/>
    </source>
</evidence>
<evidence type="ECO:0000313" key="13">
    <source>
        <dbReference type="EMBL" id="VAW37386.1"/>
    </source>
</evidence>
<feature type="transmembrane region" description="Helical" evidence="11">
    <location>
        <begin position="253"/>
        <end position="273"/>
    </location>
</feature>
<sequence length="274" mass="29803">MLPALLFILTVFTTMTAGALYEGADLFGNSLSILKGLPFCAALLLILGTHEFGHYIASRLHKVVSTLPYFIPAPPVPPMIGTFGAVIRMKTPITTKNALVDIGASGPLVGFVFAVIVMVIGIHFSTIAPVVHNGSVAFGEPIIERLLVYLMMGEIPHGYELVMHPVAFAGWIGFFVTALNLLPIGQLDGGHIMYAIFGPDHRKVSLGAVAILVVMGITFWPGWIMWGILVTIIGTRHPPVYDQHVMMDRARQFICMGSILVFVLTFTPTPFYII</sequence>
<evidence type="ECO:0000256" key="5">
    <source>
        <dbReference type="ARBA" id="ARBA00022670"/>
    </source>
</evidence>
<gene>
    <name evidence="13" type="ORF">MNBD_DELTA02-1055</name>
</gene>
<keyword evidence="10 11" id="KW-0472">Membrane</keyword>
<organism evidence="13">
    <name type="scientific">hydrothermal vent metagenome</name>
    <dbReference type="NCBI Taxonomy" id="652676"/>
    <lineage>
        <taxon>unclassified sequences</taxon>
        <taxon>metagenomes</taxon>
        <taxon>ecological metagenomes</taxon>
    </lineage>
</organism>
<keyword evidence="4" id="KW-0934">Plastid</keyword>
<name>A0A3B0VYM8_9ZZZZ</name>
<dbReference type="AlphaFoldDB" id="A0A3B0VYM8"/>
<dbReference type="GO" id="GO:0009507">
    <property type="term" value="C:chloroplast"/>
    <property type="evidence" value="ECO:0007669"/>
    <property type="project" value="UniProtKB-SubCell"/>
</dbReference>
<feature type="transmembrane region" description="Helical" evidence="11">
    <location>
        <begin position="98"/>
        <end position="124"/>
    </location>
</feature>